<comment type="caution">
    <text evidence="1">The sequence shown here is derived from an EMBL/GenBank/DDBJ whole genome shotgun (WGS) entry which is preliminary data.</text>
</comment>
<evidence type="ECO:0000313" key="2">
    <source>
        <dbReference type="Proteomes" id="UP000005336"/>
    </source>
</evidence>
<dbReference type="Proteomes" id="UP000005336">
    <property type="component" value="Unassembled WGS sequence"/>
</dbReference>
<dbReference type="EMBL" id="AGAZ01000067">
    <property type="protein sequence ID" value="EGZ44764.1"/>
    <property type="molecule type" value="Genomic_DNA"/>
</dbReference>
<name>G4CSE8_9NEIS</name>
<keyword evidence="2" id="KW-1185">Reference proteome</keyword>
<dbReference type="HOGENOM" id="CLU_3202505_0_0_4"/>
<dbReference type="PATRIC" id="fig|1030841.3.peg.2000"/>
<evidence type="ECO:0000313" key="1">
    <source>
        <dbReference type="EMBL" id="EGZ44764.1"/>
    </source>
</evidence>
<proteinExistence type="predicted"/>
<sequence>MVNLIIALSLVYCKRVEFPETHGAAASIFNACLKIFFRQASESAS</sequence>
<protein>
    <submittedName>
        <fullName evidence="1">Uncharacterized protein</fullName>
    </submittedName>
</protein>
<dbReference type="AlphaFoldDB" id="G4CSE8"/>
<reference evidence="1 2" key="1">
    <citation type="submission" date="2011-06" db="EMBL/GenBank/DDBJ databases">
        <authorList>
            <person name="Muzny D."/>
            <person name="Qin X."/>
            <person name="Deng J."/>
            <person name="Jiang H."/>
            <person name="Liu Y."/>
            <person name="Qu J."/>
            <person name="Song X.-Z."/>
            <person name="Zhang L."/>
            <person name="Thornton R."/>
            <person name="Coyle M."/>
            <person name="Francisco L."/>
            <person name="Jackson L."/>
            <person name="Javaid M."/>
            <person name="Korchina V."/>
            <person name="Kovar C."/>
            <person name="Mata R."/>
            <person name="Mathew T."/>
            <person name="Ngo R."/>
            <person name="Nguyen L."/>
            <person name="Nguyen N."/>
            <person name="Okwuonu G."/>
            <person name="Ongeri F."/>
            <person name="Pham C."/>
            <person name="Simmons D."/>
            <person name="Wilczek-Boney K."/>
            <person name="Hale W."/>
            <person name="Jakkamsetti A."/>
            <person name="Pham P."/>
            <person name="Ruth R."/>
            <person name="San Lucas F."/>
            <person name="Warren J."/>
            <person name="Zhang J."/>
            <person name="Zhao Z."/>
            <person name="Zhou C."/>
            <person name="Zhu D."/>
            <person name="Lee S."/>
            <person name="Bess C."/>
            <person name="Blankenburg K."/>
            <person name="Forbes L."/>
            <person name="Fu Q."/>
            <person name="Gubbala S."/>
            <person name="Hirani K."/>
            <person name="Jayaseelan J.C."/>
            <person name="Lara F."/>
            <person name="Munidasa M."/>
            <person name="Palculict T."/>
            <person name="Patil S."/>
            <person name="Pu L.-L."/>
            <person name="Saada N."/>
            <person name="Tang L."/>
            <person name="Weissenberger G."/>
            <person name="Zhu Y."/>
            <person name="Hemphill L."/>
            <person name="Shang Y."/>
            <person name="Youmans B."/>
            <person name="Ayvaz T."/>
            <person name="Ross M."/>
            <person name="Santibanez J."/>
            <person name="Aqrawi P."/>
            <person name="Gross S."/>
            <person name="Joshi V."/>
            <person name="Fowler G."/>
            <person name="Nazareth L."/>
            <person name="Reid J."/>
            <person name="Worley K."/>
            <person name="Petrosino J."/>
            <person name="Highlander S."/>
            <person name="Gibbs R."/>
        </authorList>
    </citation>
    <scope>NUCLEOTIDE SEQUENCE [LARGE SCALE GENOMIC DNA]</scope>
    <source>
        <strain evidence="1 2">9715</strain>
    </source>
</reference>
<accession>G4CSE8</accession>
<organism evidence="1 2">
    <name type="scientific">Neisseria wadsworthii 9715</name>
    <dbReference type="NCBI Taxonomy" id="1030841"/>
    <lineage>
        <taxon>Bacteria</taxon>
        <taxon>Pseudomonadati</taxon>
        <taxon>Pseudomonadota</taxon>
        <taxon>Betaproteobacteria</taxon>
        <taxon>Neisseriales</taxon>
        <taxon>Neisseriaceae</taxon>
        <taxon>Neisseria</taxon>
    </lineage>
</organism>
<gene>
    <name evidence="1" type="ORF">HMPREF9370_2008</name>
</gene>